<evidence type="ECO:0000256" key="1">
    <source>
        <dbReference type="SAM" id="MobiDB-lite"/>
    </source>
</evidence>
<evidence type="ECO:0008006" key="4">
    <source>
        <dbReference type="Google" id="ProtNLM"/>
    </source>
</evidence>
<dbReference type="AlphaFoldDB" id="A0A166HQ25"/>
<dbReference type="Proteomes" id="UP000076798">
    <property type="component" value="Unassembled WGS sequence"/>
</dbReference>
<name>A0A166HQ25_9AGAM</name>
<dbReference type="Pfam" id="PF08045">
    <property type="entry name" value="CDC14"/>
    <property type="match status" value="1"/>
</dbReference>
<keyword evidence="3" id="KW-1185">Reference proteome</keyword>
<evidence type="ECO:0000313" key="2">
    <source>
        <dbReference type="EMBL" id="KZT42954.1"/>
    </source>
</evidence>
<proteinExistence type="predicted"/>
<feature type="compositionally biased region" description="Low complexity" evidence="1">
    <location>
        <begin position="249"/>
        <end position="258"/>
    </location>
</feature>
<dbReference type="InterPro" id="IPR016024">
    <property type="entry name" value="ARM-type_fold"/>
</dbReference>
<dbReference type="SUPFAM" id="SSF48371">
    <property type="entry name" value="ARM repeat"/>
    <property type="match status" value="1"/>
</dbReference>
<dbReference type="STRING" id="1314776.A0A166HQ25"/>
<feature type="region of interest" description="Disordered" evidence="1">
    <location>
        <begin position="212"/>
        <end position="235"/>
    </location>
</feature>
<dbReference type="InterPro" id="IPR012535">
    <property type="entry name" value="Cell_div_Cdc14"/>
</dbReference>
<feature type="compositionally biased region" description="Basic and acidic residues" evidence="1">
    <location>
        <begin position="212"/>
        <end position="221"/>
    </location>
</feature>
<organism evidence="2 3">
    <name type="scientific">Sistotremastrum suecicum HHB10207 ss-3</name>
    <dbReference type="NCBI Taxonomy" id="1314776"/>
    <lineage>
        <taxon>Eukaryota</taxon>
        <taxon>Fungi</taxon>
        <taxon>Dikarya</taxon>
        <taxon>Basidiomycota</taxon>
        <taxon>Agaricomycotina</taxon>
        <taxon>Agaricomycetes</taxon>
        <taxon>Sistotremastrales</taxon>
        <taxon>Sistotremastraceae</taxon>
        <taxon>Sistotremastrum</taxon>
    </lineage>
</organism>
<dbReference type="OrthoDB" id="5357220at2759"/>
<reference evidence="2 3" key="1">
    <citation type="journal article" date="2016" name="Mol. Biol. Evol.">
        <title>Comparative Genomics of Early-Diverging Mushroom-Forming Fungi Provides Insights into the Origins of Lignocellulose Decay Capabilities.</title>
        <authorList>
            <person name="Nagy L.G."/>
            <person name="Riley R."/>
            <person name="Tritt A."/>
            <person name="Adam C."/>
            <person name="Daum C."/>
            <person name="Floudas D."/>
            <person name="Sun H."/>
            <person name="Yadav J.S."/>
            <person name="Pangilinan J."/>
            <person name="Larsson K.H."/>
            <person name="Matsuura K."/>
            <person name="Barry K."/>
            <person name="Labutti K."/>
            <person name="Kuo R."/>
            <person name="Ohm R.A."/>
            <person name="Bhattacharya S.S."/>
            <person name="Shirouzu T."/>
            <person name="Yoshinaga Y."/>
            <person name="Martin F.M."/>
            <person name="Grigoriev I.V."/>
            <person name="Hibbett D.S."/>
        </authorList>
    </citation>
    <scope>NUCLEOTIDE SEQUENCE [LARGE SCALE GENOMIC DNA]</scope>
    <source>
        <strain evidence="2 3">HHB10207 ss-3</strain>
    </source>
</reference>
<sequence length="384" mass="41539">MTTTLPANQLLSEALDLLSLSRDEQDDALQKIEHLLASIMAGQSPTSLPEFLILQDTFQHNIAIRVVPWLAGTERAVREGAELSQSIFRQLSQSLSILQGLALLHEATKNYLGRPGPLQLLLDLLTRTKHWPTGHGSSQPPPTELSGLALGIIDTLLCIMVDSPDAIRAFEAVNGIEVVVKILKRSGSAKDIRMKCLEFLYFYLLDETSSRGVEDGTHDLHSPNTPMPKTPPNKHSLLGPLLQTPTLISPGSSSFPSAPSTPLPATPGGPLGSPKKPTKSLGMLRNDVDFMPMTPKKPATQRGLRESPRKSQRTIPIPPPIQTSHRNSASQDALVEIEQRGSIRVSHAHGTRSTQEKKAILGTLVGNVEVLVEGVQRAGIFGLG</sequence>
<dbReference type="PANTHER" id="PTHR34065:SF1">
    <property type="entry name" value="CELL DIVISION CONTROL PROTEIN 14"/>
    <property type="match status" value="1"/>
</dbReference>
<evidence type="ECO:0000313" key="3">
    <source>
        <dbReference type="Proteomes" id="UP000076798"/>
    </source>
</evidence>
<dbReference type="PANTHER" id="PTHR34065">
    <property type="entry name" value="CELL DIVISION CONTROL PROTEIN 14"/>
    <property type="match status" value="1"/>
</dbReference>
<dbReference type="EMBL" id="KV428010">
    <property type="protein sequence ID" value="KZT42954.1"/>
    <property type="molecule type" value="Genomic_DNA"/>
</dbReference>
<gene>
    <name evidence="2" type="ORF">SISSUDRAFT_1125200</name>
</gene>
<accession>A0A166HQ25</accession>
<feature type="region of interest" description="Disordered" evidence="1">
    <location>
        <begin position="248"/>
        <end position="328"/>
    </location>
</feature>
<protein>
    <recommendedName>
        <fullName evidence="4">CDC14-domain-containing protein</fullName>
    </recommendedName>
</protein>